<sequence>MDAWHLAEMFYRGDVKPHRTWAEELIELQHLTRQHEFMTSLHVQAKLNARALLEQVCPTYEKVFYNLFSTTSLHVLRSMLRGNTVTEEIVRKTAGSSLGAAWTRTKLEQIQALSSHSKTSNAQRTALLCMVEIVLTQQETA</sequence>
<organism evidence="1 2">
    <name type="scientific">Paenibacillus azoreducens</name>
    <dbReference type="NCBI Taxonomy" id="116718"/>
    <lineage>
        <taxon>Bacteria</taxon>
        <taxon>Bacillati</taxon>
        <taxon>Bacillota</taxon>
        <taxon>Bacilli</taxon>
        <taxon>Bacillales</taxon>
        <taxon>Paenibacillaceae</taxon>
        <taxon>Paenibacillus</taxon>
    </lineage>
</organism>
<dbReference type="EMBL" id="BORT01000053">
    <property type="protein sequence ID" value="GIO51446.1"/>
    <property type="molecule type" value="Genomic_DNA"/>
</dbReference>
<name>A0A920CRU7_9BACL</name>
<reference evidence="1 2" key="1">
    <citation type="submission" date="2021-03" db="EMBL/GenBank/DDBJ databases">
        <title>Antimicrobial resistance genes in bacteria isolated from Japanese honey, and their potential for conferring macrolide and lincosamide resistance in the American foulbrood pathogen Paenibacillus larvae.</title>
        <authorList>
            <person name="Okamoto M."/>
            <person name="Kumagai M."/>
            <person name="Kanamori H."/>
            <person name="Takamatsu D."/>
        </authorList>
    </citation>
    <scope>NUCLEOTIDE SEQUENCE [LARGE SCALE GENOMIC DNA]</scope>
    <source>
        <strain evidence="1 2">J34TS1</strain>
    </source>
</reference>
<proteinExistence type="predicted"/>
<evidence type="ECO:0000313" key="2">
    <source>
        <dbReference type="Proteomes" id="UP000682811"/>
    </source>
</evidence>
<keyword evidence="2" id="KW-1185">Reference proteome</keyword>
<protein>
    <submittedName>
        <fullName evidence="1">Uncharacterized protein</fullName>
    </submittedName>
</protein>
<dbReference type="Proteomes" id="UP000682811">
    <property type="component" value="Unassembled WGS sequence"/>
</dbReference>
<evidence type="ECO:0000313" key="1">
    <source>
        <dbReference type="EMBL" id="GIO51446.1"/>
    </source>
</evidence>
<accession>A0A920CRU7</accession>
<gene>
    <name evidence="1" type="ORF">J34TS1_62110</name>
</gene>
<comment type="caution">
    <text evidence="1">The sequence shown here is derived from an EMBL/GenBank/DDBJ whole genome shotgun (WGS) entry which is preliminary data.</text>
</comment>
<dbReference type="AlphaFoldDB" id="A0A920CRU7"/>